<dbReference type="RefSeq" id="WP_201655416.1">
    <property type="nucleotide sequence ID" value="NZ_CP068047.1"/>
</dbReference>
<dbReference type="EMBL" id="CP068047">
    <property type="protein sequence ID" value="QQR35559.1"/>
    <property type="molecule type" value="Genomic_DNA"/>
</dbReference>
<reference evidence="3 4" key="1">
    <citation type="submission" date="2021-01" db="EMBL/GenBank/DDBJ databases">
        <title>Genome seq and assembly of Devosia sp. G19.</title>
        <authorList>
            <person name="Chhetri G."/>
        </authorList>
    </citation>
    <scope>NUCLEOTIDE SEQUENCE [LARGE SCALE GENOMIC DNA]</scope>
    <source>
        <strain evidence="3 4">G19</strain>
    </source>
</reference>
<dbReference type="Proteomes" id="UP000595460">
    <property type="component" value="Chromosome"/>
</dbReference>
<evidence type="ECO:0000313" key="3">
    <source>
        <dbReference type="EMBL" id="QQR35559.1"/>
    </source>
</evidence>
<sequence length="170" mass="18461">MTSMIMRAKALLAVALSAAIIAVAAPAAAQEVPPDQLALARKYVELTDSAGVYEIALVDIGMGTLSQLTTQNPELAKEIDLAIGAVLETYQSRKGELLDQFARVYATRFTVEELQEIVTFYESPTGQKLASANTEVNSDLQAVLQVFTNNTRSEFYAKVRAELRAKGFDV</sequence>
<evidence type="ECO:0000259" key="2">
    <source>
        <dbReference type="Pfam" id="PF09832"/>
    </source>
</evidence>
<evidence type="ECO:0000256" key="1">
    <source>
        <dbReference type="SAM" id="SignalP"/>
    </source>
</evidence>
<accession>A0ABX7BWY2</accession>
<proteinExistence type="predicted"/>
<protein>
    <submittedName>
        <fullName evidence="3">DUF2059 domain-containing protein</fullName>
    </submittedName>
</protein>
<name>A0ABX7BWY2_9HYPH</name>
<organism evidence="3 4">
    <name type="scientific">Devosia oryziradicis</name>
    <dbReference type="NCBI Taxonomy" id="2801335"/>
    <lineage>
        <taxon>Bacteria</taxon>
        <taxon>Pseudomonadati</taxon>
        <taxon>Pseudomonadota</taxon>
        <taxon>Alphaproteobacteria</taxon>
        <taxon>Hyphomicrobiales</taxon>
        <taxon>Devosiaceae</taxon>
        <taxon>Devosia</taxon>
    </lineage>
</organism>
<dbReference type="Pfam" id="PF09832">
    <property type="entry name" value="DUF2059"/>
    <property type="match status" value="1"/>
</dbReference>
<feature type="domain" description="DUF2059" evidence="2">
    <location>
        <begin position="96"/>
        <end position="145"/>
    </location>
</feature>
<evidence type="ECO:0000313" key="4">
    <source>
        <dbReference type="Proteomes" id="UP000595460"/>
    </source>
</evidence>
<keyword evidence="1" id="KW-0732">Signal</keyword>
<keyword evidence="4" id="KW-1185">Reference proteome</keyword>
<gene>
    <name evidence="3" type="ORF">JI749_14585</name>
</gene>
<feature type="chain" id="PRO_5046169594" evidence="1">
    <location>
        <begin position="30"/>
        <end position="170"/>
    </location>
</feature>
<feature type="signal peptide" evidence="1">
    <location>
        <begin position="1"/>
        <end position="29"/>
    </location>
</feature>
<dbReference type="InterPro" id="IPR018637">
    <property type="entry name" value="DUF2059"/>
</dbReference>